<dbReference type="InterPro" id="IPR002110">
    <property type="entry name" value="Ankyrin_rpt"/>
</dbReference>
<evidence type="ECO:0000313" key="5">
    <source>
        <dbReference type="Proteomes" id="UP000275408"/>
    </source>
</evidence>
<dbReference type="InterPro" id="IPR013761">
    <property type="entry name" value="SAM/pointed_sf"/>
</dbReference>
<evidence type="ECO:0000256" key="1">
    <source>
        <dbReference type="PROSITE-ProRule" id="PRU00023"/>
    </source>
</evidence>
<evidence type="ECO:0000256" key="2">
    <source>
        <dbReference type="SAM" id="Coils"/>
    </source>
</evidence>
<dbReference type="InterPro" id="IPR036770">
    <property type="entry name" value="Ankyrin_rpt-contain_sf"/>
</dbReference>
<dbReference type="SMART" id="SM00248">
    <property type="entry name" value="ANK"/>
    <property type="match status" value="4"/>
</dbReference>
<dbReference type="InterPro" id="IPR001660">
    <property type="entry name" value="SAM"/>
</dbReference>
<dbReference type="PRINTS" id="PR01415">
    <property type="entry name" value="ANKYRIN"/>
</dbReference>
<dbReference type="Gene3D" id="1.10.150.50">
    <property type="entry name" value="Transcription Factor, Ets-1"/>
    <property type="match status" value="1"/>
</dbReference>
<feature type="repeat" description="ANK" evidence="1">
    <location>
        <begin position="103"/>
        <end position="135"/>
    </location>
</feature>
<dbReference type="PROSITE" id="PS50088">
    <property type="entry name" value="ANK_REPEAT"/>
    <property type="match status" value="4"/>
</dbReference>
<reference evidence="4 5" key="1">
    <citation type="journal article" date="2018" name="Sci. Rep.">
        <title>Comparative analysis of the Pocillopora damicornis genome highlights role of immune system in coral evolution.</title>
        <authorList>
            <person name="Cunning R."/>
            <person name="Bay R.A."/>
            <person name="Gillette P."/>
            <person name="Baker A.C."/>
            <person name="Traylor-Knowles N."/>
        </authorList>
    </citation>
    <scope>NUCLEOTIDE SEQUENCE [LARGE SCALE GENOMIC DNA]</scope>
    <source>
        <strain evidence="4">RSMAS</strain>
        <tissue evidence="4">Whole animal</tissue>
    </source>
</reference>
<proteinExistence type="predicted"/>
<keyword evidence="1" id="KW-0040">ANK repeat</keyword>
<dbReference type="PANTHER" id="PTHR22677:SF4">
    <property type="entry name" value="USHER SYNDROME TYPE-1G PROTEIN-LIKE PROTEIN"/>
    <property type="match status" value="1"/>
</dbReference>
<dbReference type="AlphaFoldDB" id="A0A3M6UUX2"/>
<dbReference type="OMA" id="RKDVHTQ"/>
<dbReference type="SMART" id="SM00454">
    <property type="entry name" value="SAM"/>
    <property type="match status" value="1"/>
</dbReference>
<accession>A0A3M6UUX2</accession>
<dbReference type="STRING" id="46731.A0A3M6UUX2"/>
<gene>
    <name evidence="4" type="ORF">pdam_00020973</name>
</gene>
<dbReference type="Proteomes" id="UP000275408">
    <property type="component" value="Unassembled WGS sequence"/>
</dbReference>
<organism evidence="4 5">
    <name type="scientific">Pocillopora damicornis</name>
    <name type="common">Cauliflower coral</name>
    <name type="synonym">Millepora damicornis</name>
    <dbReference type="NCBI Taxonomy" id="46731"/>
    <lineage>
        <taxon>Eukaryota</taxon>
        <taxon>Metazoa</taxon>
        <taxon>Cnidaria</taxon>
        <taxon>Anthozoa</taxon>
        <taxon>Hexacorallia</taxon>
        <taxon>Scleractinia</taxon>
        <taxon>Astrocoeniina</taxon>
        <taxon>Pocilloporidae</taxon>
        <taxon>Pocillopora</taxon>
    </lineage>
</organism>
<dbReference type="SUPFAM" id="SSF47769">
    <property type="entry name" value="SAM/Pointed domain"/>
    <property type="match status" value="1"/>
</dbReference>
<keyword evidence="5" id="KW-1185">Reference proteome</keyword>
<dbReference type="Gene3D" id="1.25.40.20">
    <property type="entry name" value="Ankyrin repeat-containing domain"/>
    <property type="match status" value="2"/>
</dbReference>
<dbReference type="SUPFAM" id="SSF48403">
    <property type="entry name" value="Ankyrin repeat"/>
    <property type="match status" value="1"/>
</dbReference>
<evidence type="ECO:0000313" key="4">
    <source>
        <dbReference type="EMBL" id="RMX57486.1"/>
    </source>
</evidence>
<comment type="caution">
    <text evidence="4">The sequence shown here is derived from an EMBL/GenBank/DDBJ whole genome shotgun (WGS) entry which is preliminary data.</text>
</comment>
<keyword evidence="2" id="KW-0175">Coiled coil</keyword>
<dbReference type="Pfam" id="PF00536">
    <property type="entry name" value="SAM_1"/>
    <property type="match status" value="1"/>
</dbReference>
<feature type="domain" description="SAM" evidence="3">
    <location>
        <begin position="370"/>
        <end position="429"/>
    </location>
</feature>
<dbReference type="Pfam" id="PF12796">
    <property type="entry name" value="Ank_2"/>
    <property type="match status" value="2"/>
</dbReference>
<dbReference type="InterPro" id="IPR039323">
    <property type="entry name" value="ANKRD_45/46/60"/>
</dbReference>
<dbReference type="OrthoDB" id="539213at2759"/>
<dbReference type="Pfam" id="PF00023">
    <property type="entry name" value="Ank"/>
    <property type="match status" value="1"/>
</dbReference>
<name>A0A3M6UUX2_POCDA</name>
<sequence>MDEPKEYFYGRAERSASFTDVNDCSNLWNEDEVIAMDIYTACAIGEYSCVQQHLADGVELADLDKPNCGGWTPLMYAAYVGHDNIVNLLLDYHVNVNATTAENGANALMLAASCGNESVVYFLLQNGAKIDAQDKRGWTGLFYATYQGHHKVVQLLLENGADMELREYRFGLTPLLAAAKEGHEVIFEELVRCNANMNAHTNRGEDARSLALRNGNMTVVNVINQQAFLNMPNIMLRSEPGLVPDDSDHVEDKVCAALQGKNVIPKVGIQDGPEAFKKLMSSHQNDGKPVNIPSMMGEQERASHFVGSPYCLANTPGTPVGSYESEHFFINCGRTVESASLHKKLQKMHSTGSDASRQLQVGEASPMKPTIANFLEDLNLTKYVSRFEDQDVDFITLLTLTDSDLREVGISLFGPRRKILTAISDWKEENNYLNTENDRKALEECQHQAHKIEAQLLNATSEVKQLQTLLSQEKDLRLCVEGCLVEEKAKRQEIYMRVCQMREHWQQVEEEGENLKSLCRELEENGNFSQARVKEVYCKLASSIENLGKVVQLGKTGISSILYVDQNSQDGNSSESSGNSSS</sequence>
<evidence type="ECO:0000259" key="3">
    <source>
        <dbReference type="PROSITE" id="PS50105"/>
    </source>
</evidence>
<dbReference type="PROSITE" id="PS50105">
    <property type="entry name" value="SAM_DOMAIN"/>
    <property type="match status" value="1"/>
</dbReference>
<feature type="repeat" description="ANK" evidence="1">
    <location>
        <begin position="170"/>
        <end position="202"/>
    </location>
</feature>
<dbReference type="PROSITE" id="PS50297">
    <property type="entry name" value="ANK_REP_REGION"/>
    <property type="match status" value="3"/>
</dbReference>
<dbReference type="PANTHER" id="PTHR22677">
    <property type="entry name" value="ANKYRIN REPEAT DOMAIN-CONTAINING PROTEIN 60"/>
    <property type="match status" value="1"/>
</dbReference>
<feature type="repeat" description="ANK" evidence="1">
    <location>
        <begin position="136"/>
        <end position="168"/>
    </location>
</feature>
<dbReference type="EMBL" id="RCHS01000650">
    <property type="protein sequence ID" value="RMX57486.1"/>
    <property type="molecule type" value="Genomic_DNA"/>
</dbReference>
<protein>
    <recommendedName>
        <fullName evidence="3">SAM domain-containing protein</fullName>
    </recommendedName>
</protein>
<feature type="coiled-coil region" evidence="2">
    <location>
        <begin position="442"/>
        <end position="469"/>
    </location>
</feature>
<feature type="repeat" description="ANK" evidence="1">
    <location>
        <begin position="69"/>
        <end position="101"/>
    </location>
</feature>